<dbReference type="EMBL" id="FOEP01000008">
    <property type="protein sequence ID" value="SEQ54620.1"/>
    <property type="molecule type" value="Genomic_DNA"/>
</dbReference>
<dbReference type="InterPro" id="IPR003593">
    <property type="entry name" value="AAA+_ATPase"/>
</dbReference>
<keyword evidence="3" id="KW-0347">Helicase</keyword>
<dbReference type="GO" id="GO:0005524">
    <property type="term" value="F:ATP binding"/>
    <property type="evidence" value="ECO:0007669"/>
    <property type="project" value="UniProtKB-KW"/>
</dbReference>
<dbReference type="Gene3D" id="3.40.50.300">
    <property type="entry name" value="P-loop containing nucleotide triphosphate hydrolases"/>
    <property type="match status" value="2"/>
</dbReference>
<keyword evidence="10" id="KW-1185">Reference proteome</keyword>
<dbReference type="AlphaFoldDB" id="A0A1H9GX75"/>
<evidence type="ECO:0000256" key="6">
    <source>
        <dbReference type="ARBA" id="ARBA00023235"/>
    </source>
</evidence>
<protein>
    <recommendedName>
        <fullName evidence="8">AAA+ ATPase domain-containing protein</fullName>
    </recommendedName>
</protein>
<evidence type="ECO:0000256" key="1">
    <source>
        <dbReference type="ARBA" id="ARBA00022741"/>
    </source>
</evidence>
<dbReference type="GO" id="GO:0003677">
    <property type="term" value="F:DNA binding"/>
    <property type="evidence" value="ECO:0007669"/>
    <property type="project" value="UniProtKB-KW"/>
</dbReference>
<evidence type="ECO:0000256" key="5">
    <source>
        <dbReference type="ARBA" id="ARBA00023125"/>
    </source>
</evidence>
<keyword evidence="1" id="KW-0547">Nucleotide-binding</keyword>
<name>A0A1H9GX75_9RHOB</name>
<dbReference type="SUPFAM" id="SSF52540">
    <property type="entry name" value="P-loop containing nucleoside triphosphate hydrolases"/>
    <property type="match status" value="1"/>
</dbReference>
<dbReference type="Pfam" id="PF01935">
    <property type="entry name" value="DUF87"/>
    <property type="match status" value="1"/>
</dbReference>
<feature type="region of interest" description="Disordered" evidence="7">
    <location>
        <begin position="572"/>
        <end position="603"/>
    </location>
</feature>
<dbReference type="Proteomes" id="UP000198634">
    <property type="component" value="Unassembled WGS sequence"/>
</dbReference>
<evidence type="ECO:0000256" key="3">
    <source>
        <dbReference type="ARBA" id="ARBA00022806"/>
    </source>
</evidence>
<feature type="domain" description="AAA+ ATPase" evidence="8">
    <location>
        <begin position="169"/>
        <end position="534"/>
    </location>
</feature>
<dbReference type="GO" id="GO:0004386">
    <property type="term" value="F:helicase activity"/>
    <property type="evidence" value="ECO:0007669"/>
    <property type="project" value="UniProtKB-KW"/>
</dbReference>
<sequence>MSELASLIDPSKRIGTVTRVTASAVELTLPNALAALGRRGLAKGSVGDFVFVDCDRSAILGRVTEVGIPDRQRNVLEHQIETDPTVEPQGRVQLLATVSKTTRKVTRGINTQPRVGDGVYLAEGGALSNSIKDALEGDMKGDSAPLLVELGNLSGLDDAALSIPPEKLFGRHCGVFGATGGGKSWTVSRLVNEIVRIGGKCILFDPTGEFAGKVATAREFEFSNDQAAEGRLARFPSEKLSELDLNALLRPTGQSQGPTLRSAIISLRLARLLLADPVRFPQHAVEGSDALRIEVQHNDQTVGFIHLDENRTVSKANQQRKPLGRAQLMLADQLAADDCDFDLKVLSNQIGKECLFPANTDGTFGGVDPKQVGYNNTLVIRIETLLNSPDMSCFFSQEGLDICEEIEGFLDDPDARALVLSFENVSFKHNARELLLNAIGRYLLGIARQGRFRQNPLVCFLDEAHQFIGRSVGDDQNSVNLDAFGLIAKEGRKYGLTTVVATQRPRDVPQDVLSQLGTLFVHRLTNERDRETIERACGDLDRSAAAFIPSLSQGEAIIVGPDLPAPLPIMMSKPEKGQQPESHGPKYQKFWGKTEAAPLTEDF</sequence>
<keyword evidence="5" id="KW-0238">DNA-binding</keyword>
<dbReference type="InterPro" id="IPR008571">
    <property type="entry name" value="HerA-like"/>
</dbReference>
<dbReference type="InterPro" id="IPR027417">
    <property type="entry name" value="P-loop_NTPase"/>
</dbReference>
<evidence type="ECO:0000313" key="10">
    <source>
        <dbReference type="Proteomes" id="UP000198634"/>
    </source>
</evidence>
<dbReference type="SMART" id="SM00382">
    <property type="entry name" value="AAA"/>
    <property type="match status" value="1"/>
</dbReference>
<dbReference type="InterPro" id="IPR033186">
    <property type="entry name" value="HerA_C"/>
</dbReference>
<evidence type="ECO:0000259" key="8">
    <source>
        <dbReference type="SMART" id="SM00382"/>
    </source>
</evidence>
<dbReference type="GO" id="GO:0016787">
    <property type="term" value="F:hydrolase activity"/>
    <property type="evidence" value="ECO:0007669"/>
    <property type="project" value="UniProtKB-KW"/>
</dbReference>
<dbReference type="RefSeq" id="WP_090270144.1">
    <property type="nucleotide sequence ID" value="NZ_FOEP01000008.1"/>
</dbReference>
<dbReference type="InterPro" id="IPR002789">
    <property type="entry name" value="HerA_central"/>
</dbReference>
<dbReference type="PANTHER" id="PTHR42957:SF1">
    <property type="entry name" value="HELICASE MJ1565-RELATED"/>
    <property type="match status" value="1"/>
</dbReference>
<keyword evidence="6" id="KW-0413">Isomerase</keyword>
<keyword evidence="2" id="KW-0378">Hydrolase</keyword>
<evidence type="ECO:0000313" key="9">
    <source>
        <dbReference type="EMBL" id="SEQ54620.1"/>
    </source>
</evidence>
<evidence type="ECO:0000256" key="2">
    <source>
        <dbReference type="ARBA" id="ARBA00022801"/>
    </source>
</evidence>
<organism evidence="9 10">
    <name type="scientific">Thalassovita taeanensis</name>
    <dbReference type="NCBI Taxonomy" id="657014"/>
    <lineage>
        <taxon>Bacteria</taxon>
        <taxon>Pseudomonadati</taxon>
        <taxon>Pseudomonadota</taxon>
        <taxon>Alphaproteobacteria</taxon>
        <taxon>Rhodobacterales</taxon>
        <taxon>Roseobacteraceae</taxon>
        <taxon>Thalassovita</taxon>
    </lineage>
</organism>
<evidence type="ECO:0000256" key="4">
    <source>
        <dbReference type="ARBA" id="ARBA00022840"/>
    </source>
</evidence>
<keyword evidence="4" id="KW-0067">ATP-binding</keyword>
<dbReference type="STRING" id="657014.SAMN04488092_108103"/>
<accession>A0A1H9GX75</accession>
<gene>
    <name evidence="9" type="ORF">SAMN04488092_108103</name>
</gene>
<evidence type="ECO:0000256" key="7">
    <source>
        <dbReference type="SAM" id="MobiDB-lite"/>
    </source>
</evidence>
<dbReference type="OrthoDB" id="9806951at2"/>
<proteinExistence type="predicted"/>
<dbReference type="PANTHER" id="PTHR42957">
    <property type="entry name" value="HELICASE MJ1565-RELATED"/>
    <property type="match status" value="1"/>
</dbReference>
<reference evidence="9 10" key="1">
    <citation type="submission" date="2016-10" db="EMBL/GenBank/DDBJ databases">
        <authorList>
            <person name="de Groot N.N."/>
        </authorList>
    </citation>
    <scope>NUCLEOTIDE SEQUENCE [LARGE SCALE GENOMIC DNA]</scope>
    <source>
        <strain evidence="9 10">DSM 22007</strain>
    </source>
</reference>
<dbReference type="Pfam" id="PF05872">
    <property type="entry name" value="HerA_C"/>
    <property type="match status" value="1"/>
</dbReference>